<dbReference type="HAMAP" id="MF_01894">
    <property type="entry name" value="Smc_prok"/>
    <property type="match status" value="1"/>
</dbReference>
<keyword evidence="4 6" id="KW-0175">Coiled coil</keyword>
<keyword evidence="3 6" id="KW-0067">ATP-binding</keyword>
<dbReference type="EMBL" id="JACSNR010000001">
    <property type="protein sequence ID" value="MBM6922312.1"/>
    <property type="molecule type" value="Genomic_DNA"/>
</dbReference>
<comment type="subcellular location">
    <subcellularLocation>
        <location evidence="6">Cytoplasm</location>
    </subcellularLocation>
</comment>
<feature type="region of interest" description="Disordered" evidence="7">
    <location>
        <begin position="888"/>
        <end position="923"/>
    </location>
</feature>
<organism evidence="9 10">
    <name type="scientific">Hydrogenoanaerobacterium saccharovorans</name>
    <dbReference type="NCBI Taxonomy" id="474960"/>
    <lineage>
        <taxon>Bacteria</taxon>
        <taxon>Bacillati</taxon>
        <taxon>Bacillota</taxon>
        <taxon>Clostridia</taxon>
        <taxon>Eubacteriales</taxon>
        <taxon>Oscillospiraceae</taxon>
        <taxon>Hydrogenoanaerobacterium</taxon>
    </lineage>
</organism>
<evidence type="ECO:0000313" key="9">
    <source>
        <dbReference type="EMBL" id="MBM6922312.1"/>
    </source>
</evidence>
<feature type="compositionally biased region" description="Basic and acidic residues" evidence="7">
    <location>
        <begin position="911"/>
        <end position="923"/>
    </location>
</feature>
<dbReference type="CDD" id="cd03278">
    <property type="entry name" value="ABC_SMC_barmotin"/>
    <property type="match status" value="1"/>
</dbReference>
<dbReference type="SUPFAM" id="SSF57997">
    <property type="entry name" value="Tropomyosin"/>
    <property type="match status" value="2"/>
</dbReference>
<feature type="coiled-coil region" evidence="6">
    <location>
        <begin position="430"/>
        <end position="492"/>
    </location>
</feature>
<evidence type="ECO:0000313" key="10">
    <source>
        <dbReference type="Proteomes" id="UP000724149"/>
    </source>
</evidence>
<evidence type="ECO:0000256" key="1">
    <source>
        <dbReference type="ARBA" id="ARBA00022490"/>
    </source>
</evidence>
<feature type="coiled-coil region" evidence="6">
    <location>
        <begin position="167"/>
        <end position="201"/>
    </location>
</feature>
<accession>A0ABS2GIL8</accession>
<comment type="similarity">
    <text evidence="6">Belongs to the SMC family.</text>
</comment>
<evidence type="ECO:0000256" key="5">
    <source>
        <dbReference type="ARBA" id="ARBA00023125"/>
    </source>
</evidence>
<comment type="domain">
    <text evidence="6">Contains large globular domains required for ATP hydrolysis at each terminus and a third globular domain forming a flexible hinge near the middle of the molecule. These domains are separated by coiled-coil structures.</text>
</comment>
<reference evidence="9 10" key="1">
    <citation type="journal article" date="2021" name="Sci. Rep.">
        <title>The distribution of antibiotic resistance genes in chicken gut microbiota commensals.</title>
        <authorList>
            <person name="Juricova H."/>
            <person name="Matiasovicova J."/>
            <person name="Kubasova T."/>
            <person name="Cejkova D."/>
            <person name="Rychlik I."/>
        </authorList>
    </citation>
    <scope>NUCLEOTIDE SEQUENCE [LARGE SCALE GENOMIC DNA]</scope>
    <source>
        <strain evidence="9 10">An564</strain>
    </source>
</reference>
<evidence type="ECO:0000259" key="8">
    <source>
        <dbReference type="SMART" id="SM00968"/>
    </source>
</evidence>
<protein>
    <recommendedName>
        <fullName evidence="6">Chromosome partition protein Smc</fullName>
    </recommendedName>
</protein>
<dbReference type="InterPro" id="IPR036277">
    <property type="entry name" value="SMC_hinge_sf"/>
</dbReference>
<dbReference type="InterPro" id="IPR010935">
    <property type="entry name" value="SMC_hinge"/>
</dbReference>
<name>A0ABS2GIL8_9FIRM</name>
<dbReference type="Gene3D" id="1.20.1060.20">
    <property type="match status" value="1"/>
</dbReference>
<comment type="subunit">
    <text evidence="6">Homodimer.</text>
</comment>
<dbReference type="InterPro" id="IPR011890">
    <property type="entry name" value="SMC_prok"/>
</dbReference>
<comment type="function">
    <text evidence="6">Required for chromosome condensation and partitioning.</text>
</comment>
<dbReference type="InterPro" id="IPR003395">
    <property type="entry name" value="RecF/RecN/SMC_N"/>
</dbReference>
<evidence type="ECO:0000256" key="2">
    <source>
        <dbReference type="ARBA" id="ARBA00022741"/>
    </source>
</evidence>
<comment type="caution">
    <text evidence="9">The sequence shown here is derived from an EMBL/GenBank/DDBJ whole genome shotgun (WGS) entry which is preliminary data.</text>
</comment>
<keyword evidence="1 6" id="KW-0963">Cytoplasm</keyword>
<feature type="coiled-coil region" evidence="6">
    <location>
        <begin position="332"/>
        <end position="387"/>
    </location>
</feature>
<dbReference type="RefSeq" id="WP_204719288.1">
    <property type="nucleotide sequence ID" value="NZ_JACSNR010000001.1"/>
</dbReference>
<dbReference type="Pfam" id="PF06470">
    <property type="entry name" value="SMC_hinge"/>
    <property type="match status" value="1"/>
</dbReference>
<proteinExistence type="inferred from homology"/>
<dbReference type="PIRSF" id="PIRSF005719">
    <property type="entry name" value="SMC"/>
    <property type="match status" value="1"/>
</dbReference>
<feature type="coiled-coil region" evidence="6">
    <location>
        <begin position="996"/>
        <end position="1037"/>
    </location>
</feature>
<dbReference type="NCBIfam" id="TIGR02168">
    <property type="entry name" value="SMC_prok_B"/>
    <property type="match status" value="1"/>
</dbReference>
<feature type="compositionally biased region" description="Basic and acidic residues" evidence="7">
    <location>
        <begin position="889"/>
        <end position="903"/>
    </location>
</feature>
<dbReference type="Pfam" id="PF02463">
    <property type="entry name" value="SMC_N"/>
    <property type="match status" value="1"/>
</dbReference>
<sequence length="1195" mass="133288">MQIKSLEIQGFKSFPDKVKLTFDQGITAVVGPNGSGKSNIVDAVRWVFGEQSTKTLRGSRMEDVIFGGTAKRKPQGSAMVNLVLDNSDRLLPVDSDEISITRKLYRSGESEYRLGGASVRLKDIYELFMDTGLGRDGYSVIGQGRIAEIISSRSSERREIFEEAAGISKYRYRRGEAQRRLDAAEENMLRLRDILSELEGRVEPLRKEAEKAREYLALADERRTLEIGVWLAKIDQLSAQYRELQDKFLAARGEYDSLAREEEGMEERINLLYTQMQDCAVTADGLRTRLREWEAEAAQIRSDQAVGENNIAHSRESIASLEAEHRQGLEHTDADQAAAAEAEKRIAALEQAGEEIRSRLTEETARAQQNEKQLAELDGEIESLKFRRTAIYKQIDDARFSGAASQSLLEETHRRLEEIRQASGSRDGELERTRQELAECEELLAGTDARQEEFQNARKGWEMRLQSRKERWQQLADQLAAVQNEAAQKRQRAGILEGMEKSLEGYTYSVKFILQQSSRGMLRGVHGSVSQLVAAADPRYSTAIEIALGAGMQNIVVEDENAAKQCIRLLDRERKGRATFLPMTAVRGRRMDDREFAGMEGAVGIASSLVTAESRFSGIVEHLLGRILIAEDLDCAVAIAKRCGYKFRIVTLDGQVINTGGAMTGGYTAKSAGLLGRRGEIDQLEAEAAALEQKAAEQERTLTAAREEISRIEAQIWSIDAGLREVSDDRIRAEGEKKRLEQILASAGESAAKEKAEEAALAARVEQLTGENRSAETVLSGLTGELDQVSAKIEALQEERRKADEAGRDQERRKAALDLQRLEQEKDLAAAKAEQERLTARQEDSRNRLAEIRERIAELERSIQTDRSAIEAGSMRLEQLAEQTVTANERIRQSEETRRDCEQKVSSLRSQSRELSARKETHAREAARLDERLQAAGSERDQVVAKLWESYELTPTMAVQQVSAPEDPAEAERRLTAVRSRIRGLGSVNVGAVEEYEEVSQRYSFLSAQLDDVEKSKRELGRLIEELTSQMRQLFLESFGEINRHFGQIFTELFGGGRAELLLEDPADPLGCGIEIKVQPPGKVIKNLAALSGGEQAFVAIAIYFAILKVNPAPFVILDEIEAALDDVNVAKYARYLRSMTGHTQFIAITHRRGTMEEADVLYGVTMQEEGVSKLIELRVGELEEKLGIGAGQNA</sequence>
<dbReference type="InterPro" id="IPR027417">
    <property type="entry name" value="P-loop_NTPase"/>
</dbReference>
<keyword evidence="2 6" id="KW-0547">Nucleotide-binding</keyword>
<feature type="domain" description="SMC hinge" evidence="8">
    <location>
        <begin position="523"/>
        <end position="640"/>
    </location>
</feature>
<dbReference type="Gene3D" id="3.30.70.1620">
    <property type="match status" value="1"/>
</dbReference>
<dbReference type="Gene3D" id="3.40.50.300">
    <property type="entry name" value="P-loop containing nucleotide triphosphate hydrolases"/>
    <property type="match status" value="2"/>
</dbReference>
<dbReference type="PANTHER" id="PTHR43977">
    <property type="entry name" value="STRUCTURAL MAINTENANCE OF CHROMOSOMES PROTEIN 3"/>
    <property type="match status" value="1"/>
</dbReference>
<dbReference type="SUPFAM" id="SSF52540">
    <property type="entry name" value="P-loop containing nucleoside triphosphate hydrolases"/>
    <property type="match status" value="1"/>
</dbReference>
<evidence type="ECO:0000256" key="3">
    <source>
        <dbReference type="ARBA" id="ARBA00022840"/>
    </source>
</evidence>
<evidence type="ECO:0000256" key="7">
    <source>
        <dbReference type="SAM" id="MobiDB-lite"/>
    </source>
</evidence>
<dbReference type="Proteomes" id="UP000724149">
    <property type="component" value="Unassembled WGS sequence"/>
</dbReference>
<evidence type="ECO:0000256" key="4">
    <source>
        <dbReference type="ARBA" id="ARBA00023054"/>
    </source>
</evidence>
<dbReference type="SUPFAM" id="SSF75553">
    <property type="entry name" value="Smc hinge domain"/>
    <property type="match status" value="1"/>
</dbReference>
<gene>
    <name evidence="6 9" type="primary">smc</name>
    <name evidence="9" type="ORF">H9X81_01205</name>
</gene>
<feature type="coiled-coil region" evidence="6">
    <location>
        <begin position="674"/>
        <end position="743"/>
    </location>
</feature>
<dbReference type="SMART" id="SM00968">
    <property type="entry name" value="SMC_hinge"/>
    <property type="match status" value="1"/>
</dbReference>
<dbReference type="InterPro" id="IPR024704">
    <property type="entry name" value="SMC"/>
</dbReference>
<feature type="coiled-coil region" evidence="6">
    <location>
        <begin position="227"/>
        <end position="303"/>
    </location>
</feature>
<evidence type="ECO:0000256" key="6">
    <source>
        <dbReference type="HAMAP-Rule" id="MF_01894"/>
    </source>
</evidence>
<feature type="binding site" evidence="6">
    <location>
        <begin position="32"/>
        <end position="39"/>
    </location>
    <ligand>
        <name>ATP</name>
        <dbReference type="ChEBI" id="CHEBI:30616"/>
    </ligand>
</feature>
<keyword evidence="10" id="KW-1185">Reference proteome</keyword>
<keyword evidence="5 6" id="KW-0238">DNA-binding</keyword>